<keyword evidence="6" id="KW-0274">FAD</keyword>
<keyword evidence="5" id="KW-0732">Signal</keyword>
<evidence type="ECO:0000313" key="19">
    <source>
        <dbReference type="EMBL" id="TXS90787.1"/>
    </source>
</evidence>
<comment type="pathway">
    <text evidence="13">Steroid metabolism; cholesterol degradation.</text>
</comment>
<dbReference type="GO" id="GO:0050660">
    <property type="term" value="F:flavin adenine dinucleotide binding"/>
    <property type="evidence" value="ECO:0007669"/>
    <property type="project" value="InterPro"/>
</dbReference>
<dbReference type="Gene3D" id="3.50.50.60">
    <property type="entry name" value="FAD/NAD(P)-binding domain"/>
    <property type="match status" value="1"/>
</dbReference>
<dbReference type="SUPFAM" id="SSF51905">
    <property type="entry name" value="FAD/NAD(P)-binding domain"/>
    <property type="match status" value="1"/>
</dbReference>
<evidence type="ECO:0000256" key="13">
    <source>
        <dbReference type="ARBA" id="ARBA00049645"/>
    </source>
</evidence>
<keyword evidence="9" id="KW-1207">Sterol metabolism</keyword>
<accession>A0A5C8ZTK2</accession>
<dbReference type="RefSeq" id="WP_148069785.1">
    <property type="nucleotide sequence ID" value="NZ_VRZA01000007.1"/>
</dbReference>
<evidence type="ECO:0000256" key="2">
    <source>
        <dbReference type="ARBA" id="ARBA00010790"/>
    </source>
</evidence>
<reference evidence="19 20" key="1">
    <citation type="submission" date="2019-08" db="EMBL/GenBank/DDBJ databases">
        <title>Parahaliea maris sp. nov., isolated from the surface seawater.</title>
        <authorList>
            <person name="Liu Y."/>
        </authorList>
    </citation>
    <scope>NUCLEOTIDE SEQUENCE [LARGE SCALE GENOMIC DNA]</scope>
    <source>
        <strain evidence="19 20">HSLHS9</strain>
    </source>
</reference>
<dbReference type="Pfam" id="PF05199">
    <property type="entry name" value="GMC_oxred_C"/>
    <property type="match status" value="1"/>
</dbReference>
<dbReference type="SUPFAM" id="SSF54373">
    <property type="entry name" value="FAD-linked reductases, C-terminal domain"/>
    <property type="match status" value="1"/>
</dbReference>
<evidence type="ECO:0000313" key="20">
    <source>
        <dbReference type="Proteomes" id="UP000321039"/>
    </source>
</evidence>
<protein>
    <recommendedName>
        <fullName evidence="15">Cholesterol oxidase</fullName>
        <ecNumber evidence="14">1.1.3.6</ecNumber>
        <ecNumber evidence="12">5.3.3.1</ecNumber>
    </recommendedName>
    <alternativeName>
        <fullName evidence="16">Cholesterol isomerase</fullName>
    </alternativeName>
</protein>
<evidence type="ECO:0000256" key="5">
    <source>
        <dbReference type="ARBA" id="ARBA00022729"/>
    </source>
</evidence>
<dbReference type="Proteomes" id="UP000321039">
    <property type="component" value="Unassembled WGS sequence"/>
</dbReference>
<evidence type="ECO:0000259" key="17">
    <source>
        <dbReference type="Pfam" id="PF00732"/>
    </source>
</evidence>
<keyword evidence="7" id="KW-0560">Oxidoreductase</keyword>
<name>A0A5C8ZTK2_9GAMM</name>
<keyword evidence="8" id="KW-0443">Lipid metabolism</keyword>
<sequence length="512" mass="54661">MKKFTRRNLIKGGAAAGVAAGTYSPLSRAALLVPTYRSSRKAVVIGSGFGGSVASLRLAEAGIPTMLIERGKHWVYQGEDSYPTVGGFIGDIDDGLLWKEPGPISGSTGMLEQYIGGSIPVGVGAGLGGGSLVYGGVLLQPPRELFEKVLPNISYDEMDSIYYPRLLSRVSGGKIPDDILNSPNYTSMRVFIENANLAGLDVVRSEVGFDWDVIRKEVQGEITPFASIGEYVLGCNSGAKKTLDRNYLADAQNTGNLEIMTLHNVVRVRKKIFSSRYEVHCDVVSEDGEVIAKRIIDCKYLFMAAGSIHTTRLLLKAKALGDIPTINEGVGQEWGTNGDELKARNNITASTGPVQGGPPAIAAFDFDNPVKPTGFMHSPNLVAGEYMQMQMGMCIPDQTSTASYNVVTDKINFNWSREDNEPSTSALNHTMDKMMNKGGGELLDVKALGTWHPLGGAAMGVACSDLGELYGTPNLFVVDGALIPGSSGAANPSLTIGANAERIMERLVAQLT</sequence>
<evidence type="ECO:0000256" key="6">
    <source>
        <dbReference type="ARBA" id="ARBA00022827"/>
    </source>
</evidence>
<evidence type="ECO:0000256" key="11">
    <source>
        <dbReference type="ARBA" id="ARBA00023235"/>
    </source>
</evidence>
<dbReference type="EMBL" id="VRZA01000007">
    <property type="protein sequence ID" value="TXS90787.1"/>
    <property type="molecule type" value="Genomic_DNA"/>
</dbReference>
<feature type="domain" description="Glucose-methanol-choline oxidoreductase C-terminal" evidence="18">
    <location>
        <begin position="446"/>
        <end position="500"/>
    </location>
</feature>
<dbReference type="InterPro" id="IPR006311">
    <property type="entry name" value="TAT_signal"/>
</dbReference>
<evidence type="ECO:0000256" key="4">
    <source>
        <dbReference type="ARBA" id="ARBA00022630"/>
    </source>
</evidence>
<comment type="similarity">
    <text evidence="2">Belongs to the GMC oxidoreductase family.</text>
</comment>
<evidence type="ECO:0000256" key="12">
    <source>
        <dbReference type="ARBA" id="ARBA00038856"/>
    </source>
</evidence>
<dbReference type="NCBIfam" id="TIGR01409">
    <property type="entry name" value="TAT_signal_seq"/>
    <property type="match status" value="1"/>
</dbReference>
<comment type="cofactor">
    <cofactor evidence="1">
        <name>FAD</name>
        <dbReference type="ChEBI" id="CHEBI:57692"/>
    </cofactor>
</comment>
<comment type="caution">
    <text evidence="19">The sequence shown here is derived from an EMBL/GenBank/DDBJ whole genome shotgun (WGS) entry which is preliminary data.</text>
</comment>
<dbReference type="PANTHER" id="PTHR47470">
    <property type="entry name" value="CHOLESTEROL OXIDASE"/>
    <property type="match status" value="1"/>
</dbReference>
<proteinExistence type="inferred from homology"/>
<evidence type="ECO:0000256" key="1">
    <source>
        <dbReference type="ARBA" id="ARBA00001974"/>
    </source>
</evidence>
<evidence type="ECO:0000256" key="8">
    <source>
        <dbReference type="ARBA" id="ARBA00023098"/>
    </source>
</evidence>
<evidence type="ECO:0000256" key="7">
    <source>
        <dbReference type="ARBA" id="ARBA00023002"/>
    </source>
</evidence>
<evidence type="ECO:0000259" key="18">
    <source>
        <dbReference type="Pfam" id="PF05199"/>
    </source>
</evidence>
<organism evidence="19 20">
    <name type="scientific">Parahaliea maris</name>
    <dbReference type="NCBI Taxonomy" id="2716870"/>
    <lineage>
        <taxon>Bacteria</taxon>
        <taxon>Pseudomonadati</taxon>
        <taxon>Pseudomonadota</taxon>
        <taxon>Gammaproteobacteria</taxon>
        <taxon>Cellvibrionales</taxon>
        <taxon>Halieaceae</taxon>
        <taxon>Parahaliea</taxon>
    </lineage>
</organism>
<dbReference type="InterPro" id="IPR036188">
    <property type="entry name" value="FAD/NAD-bd_sf"/>
</dbReference>
<dbReference type="InterPro" id="IPR007867">
    <property type="entry name" value="GMC_OxRtase_C"/>
</dbReference>
<keyword evidence="4" id="KW-0285">Flavoprotein</keyword>
<dbReference type="PROSITE" id="PS51318">
    <property type="entry name" value="TAT"/>
    <property type="match status" value="1"/>
</dbReference>
<evidence type="ECO:0000256" key="9">
    <source>
        <dbReference type="ARBA" id="ARBA00023166"/>
    </source>
</evidence>
<dbReference type="EC" id="1.1.3.6" evidence="14"/>
<dbReference type="GO" id="GO:0008203">
    <property type="term" value="P:cholesterol metabolic process"/>
    <property type="evidence" value="ECO:0007669"/>
    <property type="project" value="UniProtKB-KW"/>
</dbReference>
<keyword evidence="10" id="KW-0753">Steroid metabolism</keyword>
<dbReference type="Pfam" id="PF00732">
    <property type="entry name" value="GMC_oxred_N"/>
    <property type="match status" value="1"/>
</dbReference>
<evidence type="ECO:0000256" key="15">
    <source>
        <dbReference type="ARBA" id="ARBA00049744"/>
    </source>
</evidence>
<evidence type="ECO:0000256" key="14">
    <source>
        <dbReference type="ARBA" id="ARBA00049723"/>
    </source>
</evidence>
<feature type="domain" description="Glucose-methanol-choline oxidoreductase N-terminal" evidence="17">
    <location>
        <begin position="118"/>
        <end position="316"/>
    </location>
</feature>
<dbReference type="PANTHER" id="PTHR47470:SF1">
    <property type="entry name" value="FAD-DEPENDENT OXIDOREDUCTASE 2 FAD BINDING DOMAIN-CONTAINING PROTEIN"/>
    <property type="match status" value="1"/>
</dbReference>
<dbReference type="AlphaFoldDB" id="A0A5C8ZTK2"/>
<evidence type="ECO:0000256" key="3">
    <source>
        <dbReference type="ARBA" id="ARBA00022548"/>
    </source>
</evidence>
<keyword evidence="20" id="KW-1185">Reference proteome</keyword>
<evidence type="ECO:0000256" key="16">
    <source>
        <dbReference type="ARBA" id="ARBA00049778"/>
    </source>
</evidence>
<keyword evidence="11" id="KW-0413">Isomerase</keyword>
<dbReference type="EC" id="5.3.3.1" evidence="12"/>
<dbReference type="GO" id="GO:0004769">
    <property type="term" value="F:steroid Delta-isomerase activity"/>
    <property type="evidence" value="ECO:0007669"/>
    <property type="project" value="UniProtKB-EC"/>
</dbReference>
<dbReference type="InterPro" id="IPR019546">
    <property type="entry name" value="TAT_signal_bac_arc"/>
</dbReference>
<dbReference type="InterPro" id="IPR052542">
    <property type="entry name" value="Cholesterol_Oxidase"/>
</dbReference>
<dbReference type="InterPro" id="IPR000172">
    <property type="entry name" value="GMC_OxRdtase_N"/>
</dbReference>
<gene>
    <name evidence="19" type="ORF">FV139_17580</name>
</gene>
<dbReference type="Gene3D" id="3.30.410.10">
    <property type="entry name" value="Cholesterol Oxidase, domain 2"/>
    <property type="match status" value="1"/>
</dbReference>
<evidence type="ECO:0000256" key="10">
    <source>
        <dbReference type="ARBA" id="ARBA00023221"/>
    </source>
</evidence>
<dbReference type="GO" id="GO:0016995">
    <property type="term" value="F:cholesterol oxidase activity"/>
    <property type="evidence" value="ECO:0007669"/>
    <property type="project" value="UniProtKB-EC"/>
</dbReference>
<keyword evidence="3" id="KW-0153">Cholesterol metabolism</keyword>